<dbReference type="InterPro" id="IPR009000">
    <property type="entry name" value="Transl_B-barrel_sf"/>
</dbReference>
<protein>
    <recommendedName>
        <fullName evidence="12">Alanine--tRNA ligase</fullName>
        <ecNumber evidence="12">6.1.1.7</ecNumber>
    </recommendedName>
    <alternativeName>
        <fullName evidence="12">Alanyl-tRNA synthetase</fullName>
        <shortName evidence="12">AlaRS</shortName>
    </alternativeName>
</protein>
<evidence type="ECO:0000256" key="9">
    <source>
        <dbReference type="ARBA" id="ARBA00022884"/>
    </source>
</evidence>
<comment type="similarity">
    <text evidence="2 12">Belongs to the class-II aminoacyl-tRNA synthetase family.</text>
</comment>
<dbReference type="GO" id="GO:0004813">
    <property type="term" value="F:alanine-tRNA ligase activity"/>
    <property type="evidence" value="ECO:0007669"/>
    <property type="project" value="UniProtKB-UniRule"/>
</dbReference>
<dbReference type="Pfam" id="PF01411">
    <property type="entry name" value="tRNA-synt_2c"/>
    <property type="match status" value="1"/>
</dbReference>
<dbReference type="InterPro" id="IPR003156">
    <property type="entry name" value="DHHA1_dom"/>
</dbReference>
<keyword evidence="4 12" id="KW-0436">Ligase</keyword>
<dbReference type="InterPro" id="IPR002318">
    <property type="entry name" value="Ala-tRNA-lgiase_IIc"/>
</dbReference>
<dbReference type="PROSITE" id="PS50860">
    <property type="entry name" value="AA_TRNA_LIGASE_II_ALA"/>
    <property type="match status" value="1"/>
</dbReference>
<dbReference type="SUPFAM" id="SSF50447">
    <property type="entry name" value="Translation proteins"/>
    <property type="match status" value="1"/>
</dbReference>
<dbReference type="GO" id="GO:0005829">
    <property type="term" value="C:cytosol"/>
    <property type="evidence" value="ECO:0007669"/>
    <property type="project" value="TreeGrafter"/>
</dbReference>
<dbReference type="GO" id="GO:0005524">
    <property type="term" value="F:ATP binding"/>
    <property type="evidence" value="ECO:0007669"/>
    <property type="project" value="UniProtKB-UniRule"/>
</dbReference>
<dbReference type="RefSeq" id="WP_155447160.1">
    <property type="nucleotide sequence ID" value="NZ_JAOQNR010000017.1"/>
</dbReference>
<dbReference type="SUPFAM" id="SSF101353">
    <property type="entry name" value="Putative anticodon-binding domain of alanyl-tRNA synthetase (AlaRS)"/>
    <property type="match status" value="1"/>
</dbReference>
<dbReference type="OrthoDB" id="9803884at2"/>
<dbReference type="PANTHER" id="PTHR11777">
    <property type="entry name" value="ALANYL-TRNA SYNTHETASE"/>
    <property type="match status" value="1"/>
</dbReference>
<keyword evidence="8 12" id="KW-0067">ATP-binding</keyword>
<dbReference type="InterPro" id="IPR045864">
    <property type="entry name" value="aa-tRNA-synth_II/BPL/LPL"/>
</dbReference>
<gene>
    <name evidence="12 15" type="primary">alaS</name>
    <name evidence="15" type="ORF">GJ654_15895</name>
</gene>
<dbReference type="GO" id="GO:0000049">
    <property type="term" value="F:tRNA binding"/>
    <property type="evidence" value="ECO:0007669"/>
    <property type="project" value="UniProtKB-KW"/>
</dbReference>
<evidence type="ECO:0000256" key="1">
    <source>
        <dbReference type="ARBA" id="ARBA00004496"/>
    </source>
</evidence>
<comment type="subcellular location">
    <subcellularLocation>
        <location evidence="1 12">Cytoplasm</location>
    </subcellularLocation>
</comment>
<evidence type="ECO:0000256" key="7">
    <source>
        <dbReference type="ARBA" id="ARBA00022833"/>
    </source>
</evidence>
<evidence type="ECO:0000256" key="3">
    <source>
        <dbReference type="ARBA" id="ARBA00022555"/>
    </source>
</evidence>
<dbReference type="HAMAP" id="MF_00036_B">
    <property type="entry name" value="Ala_tRNA_synth_B"/>
    <property type="match status" value="1"/>
</dbReference>
<dbReference type="GO" id="GO:0045892">
    <property type="term" value="P:negative regulation of DNA-templated transcription"/>
    <property type="evidence" value="ECO:0007669"/>
    <property type="project" value="TreeGrafter"/>
</dbReference>
<evidence type="ECO:0000256" key="13">
    <source>
        <dbReference type="SAM" id="Coils"/>
    </source>
</evidence>
<dbReference type="PRINTS" id="PR00980">
    <property type="entry name" value="TRNASYNTHALA"/>
</dbReference>
<evidence type="ECO:0000256" key="6">
    <source>
        <dbReference type="ARBA" id="ARBA00022741"/>
    </source>
</evidence>
<evidence type="ECO:0000256" key="12">
    <source>
        <dbReference type="HAMAP-Rule" id="MF_00036"/>
    </source>
</evidence>
<dbReference type="Gene3D" id="2.40.30.130">
    <property type="match status" value="1"/>
</dbReference>
<keyword evidence="3 12" id="KW-0820">tRNA-binding</keyword>
<evidence type="ECO:0000256" key="2">
    <source>
        <dbReference type="ARBA" id="ARBA00008226"/>
    </source>
</evidence>
<accession>A0A6N8DQ97</accession>
<feature type="binding site" evidence="12">
    <location>
        <position position="675"/>
    </location>
    <ligand>
        <name>Zn(2+)</name>
        <dbReference type="ChEBI" id="CHEBI:29105"/>
    </ligand>
</feature>
<keyword evidence="13" id="KW-0175">Coiled coil</keyword>
<dbReference type="Gene3D" id="6.10.250.550">
    <property type="match status" value="1"/>
</dbReference>
<dbReference type="InterPro" id="IPR012947">
    <property type="entry name" value="tRNA_SAD"/>
</dbReference>
<dbReference type="Gene3D" id="3.30.930.10">
    <property type="entry name" value="Bira Bifunctional Protein, Domain 2"/>
    <property type="match status" value="1"/>
</dbReference>
<feature type="domain" description="Alanyl-transfer RNA synthetases family profile" evidence="14">
    <location>
        <begin position="2"/>
        <end position="714"/>
    </location>
</feature>
<keyword evidence="6 12" id="KW-0547">Nucleotide-binding</keyword>
<feature type="binding site" evidence="12">
    <location>
        <position position="564"/>
    </location>
    <ligand>
        <name>Zn(2+)</name>
        <dbReference type="ChEBI" id="CHEBI:29105"/>
    </ligand>
</feature>
<dbReference type="InterPro" id="IPR018165">
    <property type="entry name" value="Ala-tRNA-synth_IIc_core"/>
</dbReference>
<reference evidence="15 16" key="1">
    <citation type="submission" date="2019-11" db="EMBL/GenBank/DDBJ databases">
        <title>Whole-genome sequence of a Rhodoblastus acidophilus DSM 142.</title>
        <authorList>
            <person name="Kyndt J.A."/>
            <person name="Meyer T.E."/>
        </authorList>
    </citation>
    <scope>NUCLEOTIDE SEQUENCE [LARGE SCALE GENOMIC DNA]</scope>
    <source>
        <strain evidence="15 16">DSM 142</strain>
    </source>
</reference>
<dbReference type="InterPro" id="IPR050058">
    <property type="entry name" value="Ala-tRNA_ligase"/>
</dbReference>
<dbReference type="GO" id="GO:0006419">
    <property type="term" value="P:alanyl-tRNA aminoacylation"/>
    <property type="evidence" value="ECO:0007669"/>
    <property type="project" value="UniProtKB-UniRule"/>
</dbReference>
<evidence type="ECO:0000256" key="4">
    <source>
        <dbReference type="ARBA" id="ARBA00022598"/>
    </source>
</evidence>
<dbReference type="InterPro" id="IPR023033">
    <property type="entry name" value="Ala_tRNA_ligase_euk/bac"/>
</dbReference>
<dbReference type="Gene3D" id="3.10.310.40">
    <property type="match status" value="1"/>
</dbReference>
<dbReference type="AlphaFoldDB" id="A0A6N8DQ97"/>
<comment type="catalytic activity">
    <reaction evidence="12">
        <text>tRNA(Ala) + L-alanine + ATP = L-alanyl-tRNA(Ala) + AMP + diphosphate</text>
        <dbReference type="Rhea" id="RHEA:12540"/>
        <dbReference type="Rhea" id="RHEA-COMP:9657"/>
        <dbReference type="Rhea" id="RHEA-COMP:9923"/>
        <dbReference type="ChEBI" id="CHEBI:30616"/>
        <dbReference type="ChEBI" id="CHEBI:33019"/>
        <dbReference type="ChEBI" id="CHEBI:57972"/>
        <dbReference type="ChEBI" id="CHEBI:78442"/>
        <dbReference type="ChEBI" id="CHEBI:78497"/>
        <dbReference type="ChEBI" id="CHEBI:456215"/>
        <dbReference type="EC" id="6.1.1.7"/>
    </reaction>
</comment>
<evidence type="ECO:0000313" key="16">
    <source>
        <dbReference type="Proteomes" id="UP000439113"/>
    </source>
</evidence>
<dbReference type="SMART" id="SM00863">
    <property type="entry name" value="tRNA_SAD"/>
    <property type="match status" value="1"/>
</dbReference>
<evidence type="ECO:0000256" key="8">
    <source>
        <dbReference type="ARBA" id="ARBA00022840"/>
    </source>
</evidence>
<feature type="binding site" evidence="12">
    <location>
        <position position="568"/>
    </location>
    <ligand>
        <name>Zn(2+)</name>
        <dbReference type="ChEBI" id="CHEBI:29105"/>
    </ligand>
</feature>
<proteinExistence type="inferred from homology"/>
<dbReference type="InterPro" id="IPR018162">
    <property type="entry name" value="Ala-tRNA-ligase_IIc_anticod-bd"/>
</dbReference>
<feature type="coiled-coil region" evidence="13">
    <location>
        <begin position="730"/>
        <end position="757"/>
    </location>
</feature>
<dbReference type="EC" id="6.1.1.7" evidence="12"/>
<dbReference type="GO" id="GO:0008270">
    <property type="term" value="F:zinc ion binding"/>
    <property type="evidence" value="ECO:0007669"/>
    <property type="project" value="UniProtKB-UniRule"/>
</dbReference>
<name>A0A6N8DQ97_RHOAC</name>
<dbReference type="Proteomes" id="UP000439113">
    <property type="component" value="Unassembled WGS sequence"/>
</dbReference>
<dbReference type="SUPFAM" id="SSF55186">
    <property type="entry name" value="ThrRS/AlaRS common domain"/>
    <property type="match status" value="1"/>
</dbReference>
<dbReference type="CDD" id="cd00673">
    <property type="entry name" value="AlaRS_core"/>
    <property type="match status" value="1"/>
</dbReference>
<dbReference type="Pfam" id="PF02272">
    <property type="entry name" value="DHHA1"/>
    <property type="match status" value="1"/>
</dbReference>
<keyword evidence="11 12" id="KW-0030">Aminoacyl-tRNA synthetase</keyword>
<dbReference type="Gene3D" id="3.30.54.20">
    <property type="match status" value="1"/>
</dbReference>
<dbReference type="FunFam" id="3.30.54.20:FF:000001">
    <property type="entry name" value="Alanine--tRNA ligase"/>
    <property type="match status" value="1"/>
</dbReference>
<comment type="domain">
    <text evidence="12">Consists of three domains; the N-terminal catalytic domain, the editing domain and the C-terminal C-Ala domain. The editing domain removes incorrectly charged amino acids, while the C-Ala domain, along with tRNA(Ala), serves as a bridge to cooperatively bring together the editing and aminoacylation centers thus stimulating deacylation of misacylated tRNAs.</text>
</comment>
<dbReference type="FunFam" id="3.10.310.40:FF:000001">
    <property type="entry name" value="Alanine--tRNA ligase"/>
    <property type="match status" value="1"/>
</dbReference>
<comment type="function">
    <text evidence="12">Catalyzes the attachment of alanine to tRNA(Ala) in a two-step reaction: alanine is first activated by ATP to form Ala-AMP and then transferred to the acceptor end of tRNA(Ala). Also edits incorrectly charged Ser-tRNA(Ala) and Gly-tRNA(Ala) via its editing domain.</text>
</comment>
<evidence type="ECO:0000256" key="10">
    <source>
        <dbReference type="ARBA" id="ARBA00022917"/>
    </source>
</evidence>
<evidence type="ECO:0000259" key="14">
    <source>
        <dbReference type="PROSITE" id="PS50860"/>
    </source>
</evidence>
<dbReference type="PANTHER" id="PTHR11777:SF9">
    <property type="entry name" value="ALANINE--TRNA LIGASE, CYTOPLASMIC"/>
    <property type="match status" value="1"/>
</dbReference>
<feature type="binding site" evidence="12">
    <location>
        <position position="671"/>
    </location>
    <ligand>
        <name>Zn(2+)</name>
        <dbReference type="ChEBI" id="CHEBI:29105"/>
    </ligand>
</feature>
<comment type="caution">
    <text evidence="15">The sequence shown here is derived from an EMBL/GenBank/DDBJ whole genome shotgun (WGS) entry which is preliminary data.</text>
</comment>
<keyword evidence="7 12" id="KW-0862">Zinc</keyword>
<sequence length="884" mass="95811">MSGVNEIRSAFLDHFAKHGHTKVESAPLVPRNDPTLMFTNAGMVPFKNVFTGAEKRDYVRATSSQKCVRAGGKHNDLDNVGYTARHHTFFEMLGNFSFGDYFKEQAIALAWELIVKDFGLPKDRLLVTVYHDDDEAFGLWKKIAGFSDDRIIRIPTSDNFWSMGDTGPCGPCSEIFYDQGEALFGGPPGSPDEDGDRFLEFWNLVFMQYEQVAPGQRVPLPRPSIDTGMGLERIAALMQGVHSNFDIDMFRALIRAVADATGVEPDGDMRASHRIIADHLRASAFLVADGVLPSNEGRGYVLRRIMRRAMRHAQLLGARDPLMWRLVPALVREMGAAYPELVRAQALIEETLKLEETRFRTTLARGLSILDEEARDLTAGQNLNGEVAFKLYDTFGFPLDLTQEALRARKIGVDTDAFNAAMARQKAEARKSWSGSGEAATETVWFAVKDRVGATDFLGYETERAEGVVVALVRDGTERQKFSAGDKGGVILNQTPFYAESGGQVGDTGVLHAAGVKFRVDNTAKKLGDLFVHEGEVLEGAFEVGAALELDVNVERRAAIRANHSATHLLHEALRQVLGDHVAQKGSMVAADRLRFDFAHPKPVTDQELAEVEEIANRVILENAAVETRLMDQEQAIKSGARALFGEKYGDEVRVVSMGHGDRHAFSVELCGGTHVRRTGDIGLVSIVGRSAVAAGVQRIEAKTAFGARKHLNAEARVLRDLSGLLRAPVEDAAERLAALLEERKKLERELTDARKKLAMSGGASAEQPVKEIGGIKFFSRAVTGVEMKDLKSLADEAKQAVGSGVVAIVGVSDDGRAGVVVAVTPDLTPKFNAVDFVRLASEKLGGKGGGGRPDMAQAGGPDGAAADAALAAVAQALEQRASA</sequence>
<organism evidence="15 16">
    <name type="scientific">Rhodoblastus acidophilus</name>
    <name type="common">Rhodopseudomonas acidophila</name>
    <dbReference type="NCBI Taxonomy" id="1074"/>
    <lineage>
        <taxon>Bacteria</taxon>
        <taxon>Pseudomonadati</taxon>
        <taxon>Pseudomonadota</taxon>
        <taxon>Alphaproteobacteria</taxon>
        <taxon>Hyphomicrobiales</taxon>
        <taxon>Rhodoblastaceae</taxon>
        <taxon>Rhodoblastus</taxon>
    </lineage>
</organism>
<keyword evidence="9 12" id="KW-0694">RNA-binding</keyword>
<dbReference type="EMBL" id="WNKS01000017">
    <property type="protein sequence ID" value="MTV32468.1"/>
    <property type="molecule type" value="Genomic_DNA"/>
</dbReference>
<dbReference type="InterPro" id="IPR018164">
    <property type="entry name" value="Ala-tRNA-synth_IIc_N"/>
</dbReference>
<dbReference type="FunFam" id="2.40.30.130:FF:000001">
    <property type="entry name" value="Alanine--tRNA ligase"/>
    <property type="match status" value="1"/>
</dbReference>
<evidence type="ECO:0000256" key="11">
    <source>
        <dbReference type="ARBA" id="ARBA00023146"/>
    </source>
</evidence>
<dbReference type="Pfam" id="PF07973">
    <property type="entry name" value="tRNA_SAD"/>
    <property type="match status" value="1"/>
</dbReference>
<dbReference type="NCBIfam" id="TIGR00344">
    <property type="entry name" value="alaS"/>
    <property type="match status" value="1"/>
</dbReference>
<dbReference type="Gene3D" id="3.30.980.10">
    <property type="entry name" value="Threonyl-trna Synthetase, Chain A, domain 2"/>
    <property type="match status" value="1"/>
</dbReference>
<dbReference type="InterPro" id="IPR018163">
    <property type="entry name" value="Thr/Ala-tRNA-synth_IIc_edit"/>
</dbReference>
<evidence type="ECO:0000256" key="5">
    <source>
        <dbReference type="ARBA" id="ARBA00022723"/>
    </source>
</evidence>
<comment type="cofactor">
    <cofactor evidence="12">
        <name>Zn(2+)</name>
        <dbReference type="ChEBI" id="CHEBI:29105"/>
    </cofactor>
    <text evidence="12">Binds 1 zinc ion per subunit.</text>
</comment>
<keyword evidence="12" id="KW-0963">Cytoplasm</keyword>
<evidence type="ECO:0000313" key="15">
    <source>
        <dbReference type="EMBL" id="MTV32468.1"/>
    </source>
</evidence>
<keyword evidence="10 12" id="KW-0648">Protein biosynthesis</keyword>
<dbReference type="FunFam" id="3.30.980.10:FF:000004">
    <property type="entry name" value="Alanine--tRNA ligase, cytoplasmic"/>
    <property type="match status" value="1"/>
</dbReference>
<dbReference type="GO" id="GO:0002161">
    <property type="term" value="F:aminoacyl-tRNA deacylase activity"/>
    <property type="evidence" value="ECO:0007669"/>
    <property type="project" value="TreeGrafter"/>
</dbReference>
<dbReference type="FunFam" id="3.30.930.10:FF:000004">
    <property type="entry name" value="Alanine--tRNA ligase"/>
    <property type="match status" value="1"/>
</dbReference>
<keyword evidence="5 12" id="KW-0479">Metal-binding</keyword>
<dbReference type="SUPFAM" id="SSF55681">
    <property type="entry name" value="Class II aaRS and biotin synthetases"/>
    <property type="match status" value="1"/>
</dbReference>